<evidence type="ECO:0000256" key="4">
    <source>
        <dbReference type="ARBA" id="ARBA00022692"/>
    </source>
</evidence>
<keyword evidence="5" id="KW-1133">Transmembrane helix</keyword>
<comment type="subunit">
    <text evidence="7">The complex comprises the extracytoplasmic solute receptor protein and the two transmembrane proteins.</text>
</comment>
<dbReference type="OrthoDB" id="9790209at2"/>
<dbReference type="NCBIfam" id="TIGR00786">
    <property type="entry name" value="dctM"/>
    <property type="match status" value="1"/>
</dbReference>
<dbReference type="GO" id="GO:0005886">
    <property type="term" value="C:plasma membrane"/>
    <property type="evidence" value="ECO:0007669"/>
    <property type="project" value="UniProtKB-SubCell"/>
</dbReference>
<sequence>MALITFIAFLVFLFAGVPIAFAMGSAAVLGIYFGSEIPLAIVLQRLFVSVDSFSLMAIPLFMLAGELMTAGGISVRLVRFAQAAVGHLRGGLGQVSILTSVIFAGVSGSAAADTAAVGSITLPAMARENYPRGLAATLQAMAGSLGPIIPPSLTMIIFASLTGVSVSKLFIAGIVPGLLIALGLMALTWHYGRVHNLRVERRATRAEFFAAGKDAVWALIMPFFIVGGIIGGIVTATEAGAIAVAYAVFIGGVIYRELKFDQLVEVLVRAAALTAMAMLVIAGASVLSWIVAYEQIPGLVVDFLTGITDNRYLLLCLLVVFLMLLGMFVETISATILVAPILMPVAAQYGIDPIHFSLVMVMTLVYAGVTPPVGGILFITMAIARTSLSSLFRYLPSYLGVMMAVLLLVIFVPDVGLFLTTFF</sequence>
<accession>A0A1G8TG92</accession>
<evidence type="ECO:0000259" key="8">
    <source>
        <dbReference type="Pfam" id="PF06808"/>
    </source>
</evidence>
<dbReference type="RefSeq" id="WP_089851527.1">
    <property type="nucleotide sequence ID" value="NZ_FNEJ01000029.1"/>
</dbReference>
<keyword evidence="2" id="KW-1003">Cell membrane</keyword>
<comment type="similarity">
    <text evidence="7">Belongs to the TRAP transporter large permease family.</text>
</comment>
<evidence type="ECO:0000256" key="7">
    <source>
        <dbReference type="RuleBase" id="RU369079"/>
    </source>
</evidence>
<reference evidence="9 10" key="1">
    <citation type="submission" date="2016-10" db="EMBL/GenBank/DDBJ databases">
        <authorList>
            <person name="de Groot N.N."/>
        </authorList>
    </citation>
    <scope>NUCLEOTIDE SEQUENCE [LARGE SCALE GENOMIC DNA]</scope>
    <source>
        <strain evidence="9 10">DSM 26424</strain>
    </source>
</reference>
<evidence type="ECO:0000256" key="1">
    <source>
        <dbReference type="ARBA" id="ARBA00004429"/>
    </source>
</evidence>
<gene>
    <name evidence="9" type="ORF">SAMN04487993_102934</name>
</gene>
<comment type="subcellular location">
    <subcellularLocation>
        <location evidence="1 7">Cell inner membrane</location>
        <topology evidence="1 7">Multi-pass membrane protein</topology>
    </subcellularLocation>
</comment>
<proteinExistence type="inferred from homology"/>
<evidence type="ECO:0000313" key="10">
    <source>
        <dbReference type="Proteomes" id="UP000199093"/>
    </source>
</evidence>
<dbReference type="STRING" id="555512.SAMN04487993_102934"/>
<evidence type="ECO:0000256" key="2">
    <source>
        <dbReference type="ARBA" id="ARBA00022475"/>
    </source>
</evidence>
<dbReference type="Proteomes" id="UP000199093">
    <property type="component" value="Unassembled WGS sequence"/>
</dbReference>
<evidence type="ECO:0000256" key="3">
    <source>
        <dbReference type="ARBA" id="ARBA00022519"/>
    </source>
</evidence>
<name>A0A1G8TG92_9RHOB</name>
<feature type="domain" description="TRAP C4-dicarboxylate transport system permease DctM subunit" evidence="8">
    <location>
        <begin position="6"/>
        <end position="414"/>
    </location>
</feature>
<dbReference type="InterPro" id="IPR010656">
    <property type="entry name" value="DctM"/>
</dbReference>
<protein>
    <recommendedName>
        <fullName evidence="7">TRAP transporter large permease protein</fullName>
    </recommendedName>
</protein>
<keyword evidence="4" id="KW-0812">Transmembrane</keyword>
<organism evidence="9 10">
    <name type="scientific">Salipiger marinus</name>
    <dbReference type="NCBI Taxonomy" id="555512"/>
    <lineage>
        <taxon>Bacteria</taxon>
        <taxon>Pseudomonadati</taxon>
        <taxon>Pseudomonadota</taxon>
        <taxon>Alphaproteobacteria</taxon>
        <taxon>Rhodobacterales</taxon>
        <taxon>Roseobacteraceae</taxon>
        <taxon>Salipiger</taxon>
    </lineage>
</organism>
<dbReference type="EMBL" id="FNEJ01000029">
    <property type="protein sequence ID" value="SDJ39700.1"/>
    <property type="molecule type" value="Genomic_DNA"/>
</dbReference>
<comment type="function">
    <text evidence="7">Part of the tripartite ATP-independent periplasmic (TRAP) transport system.</text>
</comment>
<dbReference type="PANTHER" id="PTHR33362">
    <property type="entry name" value="SIALIC ACID TRAP TRANSPORTER PERMEASE PROTEIN SIAT-RELATED"/>
    <property type="match status" value="1"/>
</dbReference>
<keyword evidence="10" id="KW-1185">Reference proteome</keyword>
<dbReference type="Pfam" id="PF06808">
    <property type="entry name" value="DctM"/>
    <property type="match status" value="1"/>
</dbReference>
<evidence type="ECO:0000256" key="6">
    <source>
        <dbReference type="ARBA" id="ARBA00023136"/>
    </source>
</evidence>
<keyword evidence="7" id="KW-0813">Transport</keyword>
<dbReference type="PIRSF" id="PIRSF006066">
    <property type="entry name" value="HI0050"/>
    <property type="match status" value="1"/>
</dbReference>
<keyword evidence="6" id="KW-0472">Membrane</keyword>
<evidence type="ECO:0000313" key="9">
    <source>
        <dbReference type="EMBL" id="SDJ39700.1"/>
    </source>
</evidence>
<dbReference type="GO" id="GO:0022857">
    <property type="term" value="F:transmembrane transporter activity"/>
    <property type="evidence" value="ECO:0007669"/>
    <property type="project" value="UniProtKB-UniRule"/>
</dbReference>
<evidence type="ECO:0000256" key="5">
    <source>
        <dbReference type="ARBA" id="ARBA00022989"/>
    </source>
</evidence>
<keyword evidence="3 7" id="KW-0997">Cell inner membrane</keyword>
<dbReference type="InterPro" id="IPR004681">
    <property type="entry name" value="TRAP_DctM"/>
</dbReference>
<dbReference type="AlphaFoldDB" id="A0A1G8TG92"/>